<dbReference type="Gene3D" id="1.10.530.10">
    <property type="match status" value="1"/>
</dbReference>
<dbReference type="PANTHER" id="PTHR37423:SF2">
    <property type="entry name" value="MEMBRANE-BOUND LYTIC MUREIN TRANSGLYCOSYLASE C"/>
    <property type="match status" value="1"/>
</dbReference>
<dbReference type="RefSeq" id="YP_009126621.1">
    <property type="nucleotide sequence ID" value="NC_026611.1"/>
</dbReference>
<sequence>MIIQELAYKVKIQAEEFLAGKKKVAQSVAELDQDVKKPLESVGKRFDGLTDGVTAFGNAGKNAFNQVQMGAAKFLGVALTLEGARRLFTSTTRNLVDLGNTSSFLDMGAKSLDGFNRAAAATGASEQSMTSMLMRLKNAQNWMAMPMGAPDASTIAIQQLQGMTGVDIMGEKDPGKMLLRSATALRKLNKAQAEVMWGQMGGAPDMFGLVYSGKLPAMQKEFEKRSNATDPAIKRANEVNETLEKLRQTVDNLGNDFVLAFGDDVNRLLKEFGDWVSTHKDDILGFFKDASSLAKQFADSVGGTTNALILLTAAWYKSPAGMIIGGAMTANSNIESAQEEAKRRGVGVGDILAERIKNKATEASNGESGLDWVKRKWGELWGSEPDQHAQSAKKSMLMNSVALTESGGNPNAVSSAGAAGAYQLMPGTARDLGLTPEERFDPEKSRAAASIHISRLLKHYNGNVTYALMAYNAGQKRIDDYLAGTGKPLTDETLNYPGKVLSYYQQQTAMASRPSGMPGGIDNSQQSHISIQKVEVNSNPQTIDQLTNAIAEQATRSRMNVSFSSGNQ</sequence>
<dbReference type="SUPFAM" id="SSF53955">
    <property type="entry name" value="Lysozyme-like"/>
    <property type="match status" value="1"/>
</dbReference>
<accession>A0A077KC92</accession>
<dbReference type="EMBL" id="AP014629">
    <property type="protein sequence ID" value="BAP28889.1"/>
    <property type="molecule type" value="Genomic_DNA"/>
</dbReference>
<reference evidence="2 3" key="1">
    <citation type="journal article" date="2015" name="Arch. Virol.">
        <title>Full-genome sequence of a novel myovirus, GF-2, infecting Edwardsiella tarda: comparison with other Edwardsiella myoviral genomes.</title>
        <authorList>
            <person name="Yasuike M."/>
            <person name="Nishiki I."/>
            <person name="Iwasaki Y."/>
            <person name="Nakamura Y."/>
            <person name="Fujiwara A."/>
            <person name="Sugaya E."/>
            <person name="Kawato Y."/>
            <person name="Nagai S."/>
            <person name="Kobayashi T."/>
            <person name="Ototake M."/>
            <person name="Nakai T."/>
        </authorList>
    </citation>
    <scope>NUCLEOTIDE SEQUENCE [LARGE SCALE GENOMIC DNA]</scope>
</reference>
<dbReference type="CDD" id="cd00254">
    <property type="entry name" value="LT-like"/>
    <property type="match status" value="1"/>
</dbReference>
<feature type="domain" description="Transglycosylase SLT" evidence="1">
    <location>
        <begin position="392"/>
        <end position="488"/>
    </location>
</feature>
<evidence type="ECO:0000313" key="3">
    <source>
        <dbReference type="Proteomes" id="UP000202039"/>
    </source>
</evidence>
<dbReference type="KEGG" id="vg:23681440"/>
<protein>
    <submittedName>
        <fullName evidence="2">Putative transglycosylase</fullName>
    </submittedName>
</protein>
<dbReference type="PANTHER" id="PTHR37423">
    <property type="entry name" value="SOLUBLE LYTIC MUREIN TRANSGLYCOSYLASE-RELATED"/>
    <property type="match status" value="1"/>
</dbReference>
<evidence type="ECO:0000313" key="2">
    <source>
        <dbReference type="EMBL" id="BAP28889.1"/>
    </source>
</evidence>
<dbReference type="Proteomes" id="UP000202039">
    <property type="component" value="Segment"/>
</dbReference>
<dbReference type="InterPro" id="IPR008258">
    <property type="entry name" value="Transglycosylase_SLT_dom_1"/>
</dbReference>
<dbReference type="InterPro" id="IPR023346">
    <property type="entry name" value="Lysozyme-like_dom_sf"/>
</dbReference>
<dbReference type="Pfam" id="PF01464">
    <property type="entry name" value="SLT"/>
    <property type="match status" value="1"/>
</dbReference>
<keyword evidence="3" id="KW-1185">Reference proteome</keyword>
<name>A0A077KC92_9CAUD</name>
<organism evidence="2 3">
    <name type="scientific">Edwardsiella phage GF-2</name>
    <dbReference type="NCBI Taxonomy" id="1537091"/>
    <lineage>
        <taxon>Viruses</taxon>
        <taxon>Duplodnaviria</taxon>
        <taxon>Heunggongvirae</taxon>
        <taxon>Uroviricota</taxon>
        <taxon>Caudoviricetes</taxon>
        <taxon>Gofduovirus</taxon>
        <taxon>Gofduovirus GF2</taxon>
    </lineage>
</organism>
<dbReference type="GeneID" id="23681440"/>
<proteinExistence type="predicted"/>
<evidence type="ECO:0000259" key="1">
    <source>
        <dbReference type="Pfam" id="PF01464"/>
    </source>
</evidence>